<dbReference type="InterPro" id="IPR007865">
    <property type="entry name" value="Aminopep_P_N"/>
</dbReference>
<evidence type="ECO:0000256" key="7">
    <source>
        <dbReference type="ARBA" id="ARBA00022801"/>
    </source>
</evidence>
<evidence type="ECO:0000256" key="14">
    <source>
        <dbReference type="SAM" id="MobiDB-lite"/>
    </source>
</evidence>
<dbReference type="SUPFAM" id="SSF53092">
    <property type="entry name" value="Creatinase/prolidase N-terminal domain"/>
    <property type="match status" value="1"/>
</dbReference>
<evidence type="ECO:0000259" key="15">
    <source>
        <dbReference type="SMART" id="SM01011"/>
    </source>
</evidence>
<name>A0A7X4GW16_9BURK</name>
<evidence type="ECO:0000256" key="10">
    <source>
        <dbReference type="ARBA" id="ARBA00069363"/>
    </source>
</evidence>
<proteinExistence type="inferred from homology"/>
<dbReference type="InterPro" id="IPR000994">
    <property type="entry name" value="Pept_M24"/>
</dbReference>
<dbReference type="SUPFAM" id="SSF55920">
    <property type="entry name" value="Creatinase/aminopeptidase"/>
    <property type="match status" value="1"/>
</dbReference>
<comment type="similarity">
    <text evidence="3 13">Belongs to the peptidase M24B family.</text>
</comment>
<dbReference type="PANTHER" id="PTHR43226">
    <property type="entry name" value="XAA-PRO AMINOPEPTIDASE 3"/>
    <property type="match status" value="1"/>
</dbReference>
<dbReference type="Gene3D" id="3.90.230.10">
    <property type="entry name" value="Creatinase/methionine aminopeptidase superfamily"/>
    <property type="match status" value="1"/>
</dbReference>
<dbReference type="InterPro" id="IPR052433">
    <property type="entry name" value="X-Pro_dipept-like"/>
</dbReference>
<feature type="region of interest" description="Disordered" evidence="14">
    <location>
        <begin position="1"/>
        <end position="25"/>
    </location>
</feature>
<keyword evidence="8" id="KW-0482">Metalloprotease</keyword>
<evidence type="ECO:0000256" key="13">
    <source>
        <dbReference type="RuleBase" id="RU000590"/>
    </source>
</evidence>
<dbReference type="GO" id="GO:0030145">
    <property type="term" value="F:manganese ion binding"/>
    <property type="evidence" value="ECO:0007669"/>
    <property type="project" value="InterPro"/>
</dbReference>
<dbReference type="NCBIfam" id="NF008131">
    <property type="entry name" value="PRK10879.1"/>
    <property type="match status" value="1"/>
</dbReference>
<dbReference type="GO" id="GO:0005829">
    <property type="term" value="C:cytosol"/>
    <property type="evidence" value="ECO:0007669"/>
    <property type="project" value="TreeGrafter"/>
</dbReference>
<dbReference type="GO" id="GO:0070006">
    <property type="term" value="F:metalloaminopeptidase activity"/>
    <property type="evidence" value="ECO:0007669"/>
    <property type="project" value="InterPro"/>
</dbReference>
<dbReference type="InterPro" id="IPR029149">
    <property type="entry name" value="Creatin/AminoP/Spt16_N"/>
</dbReference>
<dbReference type="EMBL" id="WWCK01000007">
    <property type="protein sequence ID" value="MYM69767.1"/>
    <property type="molecule type" value="Genomic_DNA"/>
</dbReference>
<keyword evidence="16" id="KW-0031">Aminopeptidase</keyword>
<keyword evidence="5" id="KW-0645">Protease</keyword>
<comment type="cofactor">
    <cofactor evidence="2">
        <name>Mn(2+)</name>
        <dbReference type="ChEBI" id="CHEBI:29035"/>
    </cofactor>
</comment>
<sequence length="470" mass="51138">MAQRRHRHAARPAERPARSAGAGQQGRAVMTAAVADYVARRARLLAQMPAGAVAVLPTAPEVARNSDSDYPYRHDSYFYYLTGFTEPEAVVVLVAAQGETPARAILFCRPKNIDREIWDGYRYGPEGARAAFGFDQAHAIETLDEQMATLLSNAPSLYYPLGSKLDVRVADWLSAVRAKSRTGVTPPASTVDLLPLLDEMRLLKDDSEQATMLRAATISAQAHIRAMRAARVGVYEYELEAELLYEFRRNGAQAPAYTSIVAAGANACVLHYSANNAQSKDGDLVLIDAGCELDGYASDITRTFPVNGRFSAPQKRLYELVLSAQAAALNAIAPGLPYSGAHEAAVKVLAQGMLDLGLLKGTLEEIIAGKSYLQFYMHGTGHWLGMDVHDVGQYRDVTQADKPSRALKPGMVVTVEPGIYVRPAEDVPEEYWNIGIRIEDDVLVTADGYTILSAAAPKTVAEIEELMQHD</sequence>
<comment type="catalytic activity">
    <reaction evidence="1">
        <text>Release of any N-terminal amino acid, including proline, that is linked to proline, even from a dipeptide or tripeptide.</text>
        <dbReference type="EC" id="3.4.11.9"/>
    </reaction>
</comment>
<evidence type="ECO:0000256" key="12">
    <source>
        <dbReference type="ARBA" id="ARBA00081411"/>
    </source>
</evidence>
<dbReference type="AlphaFoldDB" id="A0A7X4GW16"/>
<dbReference type="InterPro" id="IPR036005">
    <property type="entry name" value="Creatinase/aminopeptidase-like"/>
</dbReference>
<gene>
    <name evidence="16" type="primary">pepP</name>
    <name evidence="16" type="ORF">GTP45_23400</name>
</gene>
<evidence type="ECO:0000256" key="3">
    <source>
        <dbReference type="ARBA" id="ARBA00008766"/>
    </source>
</evidence>
<dbReference type="PANTHER" id="PTHR43226:SF4">
    <property type="entry name" value="XAA-PRO AMINOPEPTIDASE 3"/>
    <property type="match status" value="1"/>
</dbReference>
<evidence type="ECO:0000313" key="16">
    <source>
        <dbReference type="EMBL" id="MYM69767.1"/>
    </source>
</evidence>
<keyword evidence="9" id="KW-0464">Manganese</keyword>
<organism evidence="16 17">
    <name type="scientific">Duganella rivi</name>
    <dbReference type="NCBI Taxonomy" id="2666083"/>
    <lineage>
        <taxon>Bacteria</taxon>
        <taxon>Pseudomonadati</taxon>
        <taxon>Pseudomonadota</taxon>
        <taxon>Betaproteobacteria</taxon>
        <taxon>Burkholderiales</taxon>
        <taxon>Oxalobacteraceae</taxon>
        <taxon>Telluria group</taxon>
        <taxon>Duganella</taxon>
    </lineage>
</organism>
<accession>A0A7X4GW16</accession>
<dbReference type="Pfam" id="PF00557">
    <property type="entry name" value="Peptidase_M24"/>
    <property type="match status" value="1"/>
</dbReference>
<dbReference type="PROSITE" id="PS00491">
    <property type="entry name" value="PROLINE_PEPTIDASE"/>
    <property type="match status" value="1"/>
</dbReference>
<protein>
    <recommendedName>
        <fullName evidence="10">Xaa-Pro aminopeptidase</fullName>
        <ecNumber evidence="4">3.4.11.9</ecNumber>
    </recommendedName>
    <alternativeName>
        <fullName evidence="11">Aminopeptidase P II</fullName>
    </alternativeName>
    <alternativeName>
        <fullName evidence="12">X-Pro aminopeptidase</fullName>
    </alternativeName>
</protein>
<keyword evidence="17" id="KW-1185">Reference proteome</keyword>
<dbReference type="Proteomes" id="UP000450012">
    <property type="component" value="Unassembled WGS sequence"/>
</dbReference>
<dbReference type="Pfam" id="PF05195">
    <property type="entry name" value="AMP_N"/>
    <property type="match status" value="1"/>
</dbReference>
<evidence type="ECO:0000313" key="17">
    <source>
        <dbReference type="Proteomes" id="UP000450012"/>
    </source>
</evidence>
<evidence type="ECO:0000256" key="2">
    <source>
        <dbReference type="ARBA" id="ARBA00001936"/>
    </source>
</evidence>
<dbReference type="EC" id="3.4.11.9" evidence="4"/>
<evidence type="ECO:0000256" key="9">
    <source>
        <dbReference type="ARBA" id="ARBA00023211"/>
    </source>
</evidence>
<keyword evidence="7 16" id="KW-0378">Hydrolase</keyword>
<evidence type="ECO:0000256" key="6">
    <source>
        <dbReference type="ARBA" id="ARBA00022723"/>
    </source>
</evidence>
<evidence type="ECO:0000256" key="8">
    <source>
        <dbReference type="ARBA" id="ARBA00023049"/>
    </source>
</evidence>
<dbReference type="InterPro" id="IPR001131">
    <property type="entry name" value="Peptidase_M24B_aminopep-P_CS"/>
</dbReference>
<dbReference type="FunFam" id="3.90.230.10:FF:000002">
    <property type="entry name" value="Xaa-Pro aminopeptidase 3"/>
    <property type="match status" value="1"/>
</dbReference>
<evidence type="ECO:0000256" key="1">
    <source>
        <dbReference type="ARBA" id="ARBA00001424"/>
    </source>
</evidence>
<evidence type="ECO:0000256" key="5">
    <source>
        <dbReference type="ARBA" id="ARBA00022670"/>
    </source>
</evidence>
<dbReference type="GO" id="GO:0006508">
    <property type="term" value="P:proteolysis"/>
    <property type="evidence" value="ECO:0007669"/>
    <property type="project" value="UniProtKB-KW"/>
</dbReference>
<reference evidence="16 17" key="1">
    <citation type="submission" date="2019-12" db="EMBL/GenBank/DDBJ databases">
        <title>Novel species isolated from a subtropical stream in China.</title>
        <authorList>
            <person name="Lu H."/>
        </authorList>
    </citation>
    <scope>NUCLEOTIDE SEQUENCE [LARGE SCALE GENOMIC DNA]</scope>
    <source>
        <strain evidence="16 17">FT55W</strain>
    </source>
</reference>
<feature type="domain" description="Aminopeptidase P N-terminal" evidence="15">
    <location>
        <begin position="32"/>
        <end position="166"/>
    </location>
</feature>
<dbReference type="Gene3D" id="3.40.350.10">
    <property type="entry name" value="Creatinase/prolidase N-terminal domain"/>
    <property type="match status" value="1"/>
</dbReference>
<feature type="compositionally biased region" description="Basic residues" evidence="14">
    <location>
        <begin position="1"/>
        <end position="10"/>
    </location>
</feature>
<evidence type="ECO:0000256" key="11">
    <source>
        <dbReference type="ARBA" id="ARBA00075356"/>
    </source>
</evidence>
<keyword evidence="6 13" id="KW-0479">Metal-binding</keyword>
<comment type="caution">
    <text evidence="16">The sequence shown here is derived from an EMBL/GenBank/DDBJ whole genome shotgun (WGS) entry which is preliminary data.</text>
</comment>
<evidence type="ECO:0000256" key="4">
    <source>
        <dbReference type="ARBA" id="ARBA00012574"/>
    </source>
</evidence>
<dbReference type="SMART" id="SM01011">
    <property type="entry name" value="AMP_N"/>
    <property type="match status" value="1"/>
</dbReference>
<dbReference type="CDD" id="cd01087">
    <property type="entry name" value="Prolidase"/>
    <property type="match status" value="1"/>
</dbReference>